<dbReference type="EMBL" id="JACCHT010000001">
    <property type="protein sequence ID" value="NYT26483.1"/>
    <property type="molecule type" value="Genomic_DNA"/>
</dbReference>
<name>A0A853EXZ2_9GAMM</name>
<gene>
    <name evidence="1" type="ORF">H0A76_00330</name>
</gene>
<accession>A0A853EXZ2</accession>
<evidence type="ECO:0000313" key="2">
    <source>
        <dbReference type="Proteomes" id="UP000568751"/>
    </source>
</evidence>
<proteinExistence type="predicted"/>
<reference evidence="1 2" key="1">
    <citation type="submission" date="2020-05" db="EMBL/GenBank/DDBJ databases">
        <title>Horizontal transmission and recombination maintain forever young bacterial symbiont genomes.</title>
        <authorList>
            <person name="Russell S.L."/>
            <person name="Pepper-Tunick E."/>
            <person name="Svedberg J."/>
            <person name="Byrne A."/>
            <person name="Ruelas Castillo J."/>
            <person name="Vollmers C."/>
            <person name="Beinart R.A."/>
            <person name="Corbett-Detig R."/>
        </authorList>
    </citation>
    <scope>NUCLEOTIDE SEQUENCE [LARGE SCALE GENOMIC DNA]</scope>
    <source>
        <strain evidence="1">455</strain>
    </source>
</reference>
<comment type="caution">
    <text evidence="1">The sequence shown here is derived from an EMBL/GenBank/DDBJ whole genome shotgun (WGS) entry which is preliminary data.</text>
</comment>
<protein>
    <submittedName>
        <fullName evidence="1">Uncharacterized protein</fullName>
    </submittedName>
</protein>
<dbReference type="AlphaFoldDB" id="A0A853EXZ2"/>
<dbReference type="Proteomes" id="UP000568751">
    <property type="component" value="Unassembled WGS sequence"/>
</dbReference>
<sequence length="46" mass="5435">MNLKHNARLFKLLAKKNYQAILAIKNQLSLKDNDGRNYRNGHNKRL</sequence>
<evidence type="ECO:0000313" key="1">
    <source>
        <dbReference type="EMBL" id="NYT26483.1"/>
    </source>
</evidence>
<organism evidence="1 2">
    <name type="scientific">Candidatus Thiodubiliella endoseptemdiera</name>
    <dbReference type="NCBI Taxonomy" id="2738886"/>
    <lineage>
        <taxon>Bacteria</taxon>
        <taxon>Pseudomonadati</taxon>
        <taxon>Pseudomonadota</taxon>
        <taxon>Gammaproteobacteria</taxon>
        <taxon>Candidatus Pseudothioglobaceae</taxon>
        <taxon>Candidatus Thiodubiliella</taxon>
    </lineage>
</organism>